<feature type="compositionally biased region" description="Low complexity" evidence="2">
    <location>
        <begin position="485"/>
        <end position="502"/>
    </location>
</feature>
<feature type="compositionally biased region" description="Low complexity" evidence="2">
    <location>
        <begin position="388"/>
        <end position="403"/>
    </location>
</feature>
<keyword evidence="1" id="KW-0238">DNA-binding</keyword>
<feature type="compositionally biased region" description="Polar residues" evidence="2">
    <location>
        <begin position="343"/>
        <end position="379"/>
    </location>
</feature>
<dbReference type="Proteomes" id="UP000027195">
    <property type="component" value="Unassembled WGS sequence"/>
</dbReference>
<feature type="compositionally biased region" description="Polar residues" evidence="2">
    <location>
        <begin position="304"/>
        <end position="318"/>
    </location>
</feature>
<keyword evidence="5" id="KW-1185">Reference proteome</keyword>
<protein>
    <recommendedName>
        <fullName evidence="3">HMG box domain-containing protein</fullName>
    </recommendedName>
</protein>
<feature type="compositionally biased region" description="Low complexity" evidence="2">
    <location>
        <begin position="324"/>
        <end position="334"/>
    </location>
</feature>
<evidence type="ECO:0000313" key="5">
    <source>
        <dbReference type="Proteomes" id="UP000027195"/>
    </source>
</evidence>
<dbReference type="Gene3D" id="1.10.30.10">
    <property type="entry name" value="High mobility group box domain"/>
    <property type="match status" value="1"/>
</dbReference>
<proteinExistence type="predicted"/>
<dbReference type="InterPro" id="IPR009071">
    <property type="entry name" value="HMG_box_dom"/>
</dbReference>
<dbReference type="AlphaFoldDB" id="A0A067N019"/>
<organism evidence="4 5">
    <name type="scientific">Botryobasidium botryosum (strain FD-172 SS1)</name>
    <dbReference type="NCBI Taxonomy" id="930990"/>
    <lineage>
        <taxon>Eukaryota</taxon>
        <taxon>Fungi</taxon>
        <taxon>Dikarya</taxon>
        <taxon>Basidiomycota</taxon>
        <taxon>Agaricomycotina</taxon>
        <taxon>Agaricomycetes</taxon>
        <taxon>Cantharellales</taxon>
        <taxon>Botryobasidiaceae</taxon>
        <taxon>Botryobasidium</taxon>
    </lineage>
</organism>
<name>A0A067N019_BOTB1</name>
<evidence type="ECO:0000256" key="2">
    <source>
        <dbReference type="SAM" id="MobiDB-lite"/>
    </source>
</evidence>
<gene>
    <name evidence="4" type="ORF">BOTBODRAFT_575781</name>
</gene>
<evidence type="ECO:0000259" key="3">
    <source>
        <dbReference type="PROSITE" id="PS50118"/>
    </source>
</evidence>
<dbReference type="InParanoid" id="A0A067N019"/>
<dbReference type="HOGENOM" id="CLU_474051_0_0_1"/>
<dbReference type="EMBL" id="KL198023">
    <property type="protein sequence ID" value="KDQ17502.1"/>
    <property type="molecule type" value="Genomic_DNA"/>
</dbReference>
<feature type="region of interest" description="Disordered" evidence="2">
    <location>
        <begin position="208"/>
        <end position="510"/>
    </location>
</feature>
<feature type="compositionally biased region" description="Low complexity" evidence="2">
    <location>
        <begin position="210"/>
        <end position="221"/>
    </location>
</feature>
<evidence type="ECO:0000256" key="1">
    <source>
        <dbReference type="PROSITE-ProRule" id="PRU00267"/>
    </source>
</evidence>
<keyword evidence="1" id="KW-0539">Nucleus</keyword>
<dbReference type="STRING" id="930990.A0A067N019"/>
<feature type="region of interest" description="Disordered" evidence="2">
    <location>
        <begin position="532"/>
        <end position="575"/>
    </location>
</feature>
<feature type="compositionally biased region" description="Polar residues" evidence="2">
    <location>
        <begin position="222"/>
        <end position="241"/>
    </location>
</feature>
<reference evidence="5" key="1">
    <citation type="journal article" date="2014" name="Proc. Natl. Acad. Sci. U.S.A.">
        <title>Extensive sampling of basidiomycete genomes demonstrates inadequacy of the white-rot/brown-rot paradigm for wood decay fungi.</title>
        <authorList>
            <person name="Riley R."/>
            <person name="Salamov A.A."/>
            <person name="Brown D.W."/>
            <person name="Nagy L.G."/>
            <person name="Floudas D."/>
            <person name="Held B.W."/>
            <person name="Levasseur A."/>
            <person name="Lombard V."/>
            <person name="Morin E."/>
            <person name="Otillar R."/>
            <person name="Lindquist E.A."/>
            <person name="Sun H."/>
            <person name="LaButti K.M."/>
            <person name="Schmutz J."/>
            <person name="Jabbour D."/>
            <person name="Luo H."/>
            <person name="Baker S.E."/>
            <person name="Pisabarro A.G."/>
            <person name="Walton J.D."/>
            <person name="Blanchette R.A."/>
            <person name="Henrissat B."/>
            <person name="Martin F."/>
            <person name="Cullen D."/>
            <person name="Hibbett D.S."/>
            <person name="Grigoriev I.V."/>
        </authorList>
    </citation>
    <scope>NUCLEOTIDE SEQUENCE [LARGE SCALE GENOMIC DNA]</scope>
    <source>
        <strain evidence="5">FD-172 SS1</strain>
    </source>
</reference>
<dbReference type="SUPFAM" id="SSF47095">
    <property type="entry name" value="HMG-box"/>
    <property type="match status" value="1"/>
</dbReference>
<feature type="compositionally biased region" description="Polar residues" evidence="2">
    <location>
        <begin position="537"/>
        <end position="551"/>
    </location>
</feature>
<dbReference type="GO" id="GO:0003677">
    <property type="term" value="F:DNA binding"/>
    <property type="evidence" value="ECO:0007669"/>
    <property type="project" value="UniProtKB-UniRule"/>
</dbReference>
<feature type="domain" description="HMG box" evidence="3">
    <location>
        <begin position="1"/>
        <end position="44"/>
    </location>
</feature>
<dbReference type="OrthoDB" id="1919336at2759"/>
<feature type="region of interest" description="Disordered" evidence="2">
    <location>
        <begin position="155"/>
        <end position="185"/>
    </location>
</feature>
<feature type="compositionally biased region" description="Polar residues" evidence="2">
    <location>
        <begin position="404"/>
        <end position="464"/>
    </location>
</feature>
<feature type="compositionally biased region" description="Polar residues" evidence="2">
    <location>
        <begin position="279"/>
        <end position="296"/>
    </location>
</feature>
<sequence>MRTGEISKILSREWQNMDKKGKQYYLNQAKKLKDNFNARWPDYVYKRRPNNSRKRRRSSGALGVLGVRGKDMDGLGGHNPGIDAFVGQYDDHHRFPHGDHYDARALDHGHMPLPGRNSADGGFHLGLGATPTSIGGAGAGHQHAYYQHAAPQRLPQHRTPPALDNIASARPLGPHAPSPPLAYDPFNFSSSQNRWSHTSSFANRGSTIGTASSATTSSSASPLTVSLESNSGFPGNGSSHYSRPPAIYSGDSVGGSGVELGIGENHHPDGPGHGASYWGLTSKSEQTSATRGTLSQDPHAWPSMLTSLSSGAPNSGSNLHRDSLSSLQSSQALSDRPIISPGSDYNSGASSSPEQDAQQSSTASNAILSKSWTSGTPSPTELPAQLNSRVTSPHSSSGSPSYPFQTLSAPFYPQSSSGVLGSASTTPGEQRTEASQRGSASNQGTRSSNGTPFLPSFSASQLGRTSPRLGVQSYETSSYERQYDPSSLPGTHSTTPPHHSPSYTAASPRSLPYIPRQSHYLPLGAGGAGLTEPRSHFQLTPVGTGNASHYSPSKPAPVSTALHGGGFWDTVKSDP</sequence>
<dbReference type="PROSITE" id="PS50118">
    <property type="entry name" value="HMG_BOX_2"/>
    <property type="match status" value="1"/>
</dbReference>
<evidence type="ECO:0000313" key="4">
    <source>
        <dbReference type="EMBL" id="KDQ17502.1"/>
    </source>
</evidence>
<accession>A0A067N019</accession>
<dbReference type="InterPro" id="IPR036910">
    <property type="entry name" value="HMG_box_dom_sf"/>
</dbReference>
<feature type="DNA-binding region" description="HMG box" evidence="1">
    <location>
        <begin position="1"/>
        <end position="44"/>
    </location>
</feature>
<dbReference type="GO" id="GO:0005634">
    <property type="term" value="C:nucleus"/>
    <property type="evidence" value="ECO:0007669"/>
    <property type="project" value="UniProtKB-UniRule"/>
</dbReference>